<dbReference type="EMBL" id="KM199771">
    <property type="protein sequence ID" value="AIK68518.1"/>
    <property type="molecule type" value="Genomic_DNA"/>
</dbReference>
<evidence type="ECO:0000313" key="2">
    <source>
        <dbReference type="Proteomes" id="UP000201609"/>
    </source>
</evidence>
<dbReference type="PANTHER" id="PTHR37941">
    <property type="entry name" value="FUMARASE E-RELATED"/>
    <property type="match status" value="1"/>
</dbReference>
<gene>
    <name evidence="1" type="ORF">Lo5R7ANS_48</name>
</gene>
<proteinExistence type="predicted"/>
<dbReference type="Proteomes" id="UP000201609">
    <property type="component" value="Segment"/>
</dbReference>
<dbReference type="SUPFAM" id="SSF158668">
    <property type="entry name" value="MtlR-like"/>
    <property type="match status" value="1"/>
</dbReference>
<sequence length="109" mass="12217">MPGLTKDSYKRLFSGFGPLATFSSRIHIAEALGLIEKPLAKELHKLRAIRNLFAHSSRSLHFEDEEVAELLAKLSSPQNGRPPDYHFMECVAEAAKVLDGLVKLEEEKE</sequence>
<dbReference type="GeneID" id="22109855"/>
<accession>A0A076YJ58</accession>
<dbReference type="Pfam" id="PF05068">
    <property type="entry name" value="MtlR"/>
    <property type="match status" value="1"/>
</dbReference>
<evidence type="ECO:0000313" key="1">
    <source>
        <dbReference type="EMBL" id="AIK68518.1"/>
    </source>
</evidence>
<organism evidence="1 2">
    <name type="scientific">Mesorhizobium phage vB_MloP_Lo5R7ANS</name>
    <dbReference type="NCBI Taxonomy" id="1527771"/>
    <lineage>
        <taxon>Viruses</taxon>
        <taxon>Duplodnaviria</taxon>
        <taxon>Heunggongvirae</taxon>
        <taxon>Uroviricota</taxon>
        <taxon>Caudoviricetes</taxon>
        <taxon>Autographivirales</taxon>
        <taxon>Pairvirus</taxon>
        <taxon>Pairvirus Lo5R7ANS</taxon>
    </lineage>
</organism>
<reference evidence="1 2" key="1">
    <citation type="submission" date="2014-07" db="EMBL/GenBank/DDBJ databases">
        <title>Genomic characterization of two T7-like Mesorhizobium loti phages vB_MloP_Lo5R7ANS and vB_MloP_Cp1R7ANS-C2.</title>
        <authorList>
            <person name="Halmillawewa A.P."/>
            <person name="Perry B."/>
            <person name="Gavard R."/>
            <person name="Yost C.K."/>
            <person name="Hynes M.F."/>
        </authorList>
    </citation>
    <scope>NUCLEOTIDE SEQUENCE [LARGE SCALE GENOMIC DNA]</scope>
</reference>
<keyword evidence="2" id="KW-1185">Reference proteome</keyword>
<name>A0A076YJ58_9CAUD</name>
<dbReference type="InterPro" id="IPR007761">
    <property type="entry name" value="MtlR-like"/>
</dbReference>
<dbReference type="InterPro" id="IPR038026">
    <property type="entry name" value="MtlR-like_sf"/>
</dbReference>
<dbReference type="GO" id="GO:0045892">
    <property type="term" value="P:negative regulation of DNA-templated transcription"/>
    <property type="evidence" value="ECO:0007669"/>
    <property type="project" value="TreeGrafter"/>
</dbReference>
<dbReference type="PANTHER" id="PTHR37941:SF1">
    <property type="entry name" value="FUMARASE E-RELATED"/>
    <property type="match status" value="1"/>
</dbReference>
<dbReference type="KEGG" id="vg:22109855"/>
<dbReference type="RefSeq" id="YP_009100095.1">
    <property type="nucleotide sequence ID" value="NC_025431.1"/>
</dbReference>
<dbReference type="Gene3D" id="1.20.120.330">
    <property type="entry name" value="Nucleotidyltransferases domain 2"/>
    <property type="match status" value="1"/>
</dbReference>
<protein>
    <submittedName>
        <fullName evidence="1">Putative transcriptional regulator</fullName>
    </submittedName>
</protein>